<evidence type="ECO:0000313" key="2">
    <source>
        <dbReference type="Proteomes" id="UP000255233"/>
    </source>
</evidence>
<evidence type="ECO:0000313" key="1">
    <source>
        <dbReference type="EMBL" id="SUE34282.1"/>
    </source>
</evidence>
<accession>A0A379MUH8</accession>
<protein>
    <submittedName>
        <fullName evidence="1">Uncharacterized protein</fullName>
    </submittedName>
</protein>
<keyword evidence="2" id="KW-1185">Reference proteome</keyword>
<sequence length="159" mass="18246">MPNREMANYRPAISNRFDDRTTQNNIYSITGKFKGKPIAKTVKSSGCTWYQNIVYNAGILFKDKKTVKYECFRPDNIKLYTMVAETQGIEQLNGMNANKIAISLTGFLSAFWSCSYYFDPATLNFVDYKGGLIHSFHMSNAYQRKKEKILKVEFVGIIC</sequence>
<dbReference type="STRING" id="880526.GCA_000427365_00058"/>
<dbReference type="AlphaFoldDB" id="A0A379MUH8"/>
<proteinExistence type="predicted"/>
<dbReference type="EMBL" id="UGVL01000001">
    <property type="protein sequence ID" value="SUE34282.1"/>
    <property type="molecule type" value="Genomic_DNA"/>
</dbReference>
<reference evidence="1 2" key="1">
    <citation type="submission" date="2018-06" db="EMBL/GenBank/DDBJ databases">
        <authorList>
            <consortium name="Pathogen Informatics"/>
            <person name="Doyle S."/>
        </authorList>
    </citation>
    <scope>NUCLEOTIDE SEQUENCE [LARGE SCALE GENOMIC DNA]</scope>
    <source>
        <strain evidence="1 2">NCTC11190</strain>
    </source>
</reference>
<name>A0A379MUH8_9BACT</name>
<organism evidence="1 2">
    <name type="scientific">Rikenella microfusus</name>
    <dbReference type="NCBI Taxonomy" id="28139"/>
    <lineage>
        <taxon>Bacteria</taxon>
        <taxon>Pseudomonadati</taxon>
        <taxon>Bacteroidota</taxon>
        <taxon>Bacteroidia</taxon>
        <taxon>Bacteroidales</taxon>
        <taxon>Rikenellaceae</taxon>
        <taxon>Rikenella</taxon>
    </lineage>
</organism>
<dbReference type="Proteomes" id="UP000255233">
    <property type="component" value="Unassembled WGS sequence"/>
</dbReference>
<gene>
    <name evidence="1" type="ORF">NCTC11190_01503</name>
</gene>